<evidence type="ECO:0000256" key="2">
    <source>
        <dbReference type="ARBA" id="ARBA00022448"/>
    </source>
</evidence>
<keyword evidence="3 5" id="KW-1278">Translocase</keyword>
<dbReference type="InterPro" id="IPR014029">
    <property type="entry name" value="NADH_UbQ_OxRdtase_49kDa_CS"/>
</dbReference>
<comment type="caution">
    <text evidence="7">The sequence shown here is derived from an EMBL/GenBank/DDBJ whole genome shotgun (WGS) entry which is preliminary data.</text>
</comment>
<dbReference type="InterPro" id="IPR001135">
    <property type="entry name" value="NADH_Q_OxRdtase_suD"/>
</dbReference>
<dbReference type="GO" id="GO:0051287">
    <property type="term" value="F:NAD binding"/>
    <property type="evidence" value="ECO:0007669"/>
    <property type="project" value="InterPro"/>
</dbReference>
<dbReference type="GO" id="GO:0048038">
    <property type="term" value="F:quinone binding"/>
    <property type="evidence" value="ECO:0007669"/>
    <property type="project" value="InterPro"/>
</dbReference>
<evidence type="ECO:0000313" key="7">
    <source>
        <dbReference type="EMBL" id="HHF08187.1"/>
    </source>
</evidence>
<dbReference type="Pfam" id="PF00346">
    <property type="entry name" value="Complex1_49kDa"/>
    <property type="match status" value="1"/>
</dbReference>
<dbReference type="Gene3D" id="1.10.645.10">
    <property type="entry name" value="Cytochrome-c3 Hydrogenase, chain B"/>
    <property type="match status" value="1"/>
</dbReference>
<evidence type="ECO:0000256" key="4">
    <source>
        <dbReference type="ARBA" id="ARBA00023027"/>
    </source>
</evidence>
<keyword evidence="7" id="KW-0560">Oxidoreductase</keyword>
<evidence type="ECO:0000259" key="6">
    <source>
        <dbReference type="Pfam" id="PF00346"/>
    </source>
</evidence>
<evidence type="ECO:0000256" key="3">
    <source>
        <dbReference type="ARBA" id="ARBA00022967"/>
    </source>
</evidence>
<evidence type="ECO:0000256" key="5">
    <source>
        <dbReference type="RuleBase" id="RU003685"/>
    </source>
</evidence>
<dbReference type="EMBL" id="DRTH01000008">
    <property type="protein sequence ID" value="HHF08187.1"/>
    <property type="molecule type" value="Genomic_DNA"/>
</dbReference>
<dbReference type="NCBIfam" id="NF004739">
    <property type="entry name" value="PRK06075.1"/>
    <property type="match status" value="1"/>
</dbReference>
<keyword evidence="2 5" id="KW-0813">Transport</keyword>
<protein>
    <submittedName>
        <fullName evidence="7">NADH-quinone oxidoreductase subunit D</fullName>
        <ecNumber evidence="7">1.6.5.11</ecNumber>
    </submittedName>
</protein>
<dbReference type="EC" id="1.6.5.11" evidence="7"/>
<accession>A0A7C5HRM8</accession>
<dbReference type="PANTHER" id="PTHR11993:SF10">
    <property type="entry name" value="NADH DEHYDROGENASE [UBIQUINONE] IRON-SULFUR PROTEIN 2, MITOCHONDRIAL"/>
    <property type="match status" value="1"/>
</dbReference>
<dbReference type="InterPro" id="IPR022885">
    <property type="entry name" value="NDH1_su_D/H"/>
</dbReference>
<gene>
    <name evidence="7" type="ORF">ENL26_00240</name>
</gene>
<evidence type="ECO:0000256" key="1">
    <source>
        <dbReference type="ARBA" id="ARBA00005769"/>
    </source>
</evidence>
<keyword evidence="4 5" id="KW-0520">NAD</keyword>
<feature type="domain" description="NADH-quinone oxidoreductase subunit D" evidence="6">
    <location>
        <begin position="120"/>
        <end position="369"/>
    </location>
</feature>
<proteinExistence type="inferred from homology"/>
<name>A0A7C5HRM8_9BACT</name>
<comment type="similarity">
    <text evidence="1 5">Belongs to the complex I 49 kDa subunit family.</text>
</comment>
<organism evidence="7">
    <name type="scientific">Kosmotoga arenicorallina</name>
    <dbReference type="NCBI Taxonomy" id="688066"/>
    <lineage>
        <taxon>Bacteria</taxon>
        <taxon>Thermotogati</taxon>
        <taxon>Thermotogota</taxon>
        <taxon>Thermotogae</taxon>
        <taxon>Kosmotogales</taxon>
        <taxon>Kosmotogaceae</taxon>
        <taxon>Kosmotoga</taxon>
    </lineage>
</organism>
<reference evidence="7" key="1">
    <citation type="journal article" date="2020" name="mSystems">
        <title>Genome- and Community-Level Interaction Insights into Carbon Utilization and Element Cycling Functions of Hydrothermarchaeota in Hydrothermal Sediment.</title>
        <authorList>
            <person name="Zhou Z."/>
            <person name="Liu Y."/>
            <person name="Xu W."/>
            <person name="Pan J."/>
            <person name="Luo Z.H."/>
            <person name="Li M."/>
        </authorList>
    </citation>
    <scope>NUCLEOTIDE SEQUENCE [LARGE SCALE GENOMIC DNA]</scope>
    <source>
        <strain evidence="7">HyVt-80</strain>
    </source>
</reference>
<dbReference type="Proteomes" id="UP000886129">
    <property type="component" value="Unassembled WGS sequence"/>
</dbReference>
<dbReference type="GO" id="GO:0016651">
    <property type="term" value="F:oxidoreductase activity, acting on NAD(P)H"/>
    <property type="evidence" value="ECO:0007669"/>
    <property type="project" value="InterPro"/>
</dbReference>
<dbReference type="SUPFAM" id="SSF56762">
    <property type="entry name" value="HydB/Nqo4-like"/>
    <property type="match status" value="1"/>
</dbReference>
<dbReference type="PANTHER" id="PTHR11993">
    <property type="entry name" value="NADH-UBIQUINONE OXIDOREDUCTASE 49 KDA SUBUNIT"/>
    <property type="match status" value="1"/>
</dbReference>
<dbReference type="PROSITE" id="PS00535">
    <property type="entry name" value="COMPLEX1_49K"/>
    <property type="match status" value="1"/>
</dbReference>
<sequence length="369" mass="41832">MSKEVKLFLGPNHPGMHGNSSVHLYVEGDTVVKARTVPGFLHRGFEKLMERRLWFQNLALIPRICVPEPDINEMVYAMAVEALAGVEVPERAHWIRMIILELARISAHLMAMGGVGGSTGLYTMTYWTMPDRDRILDIFEKITGARVYHMYIIPGGVRKDLPRGIEKDILEVLDYLESRMPEYENLLLKNRVIRTRTKGIAKLTKEEALEIGVTGVGLRATGLPYDIRKIDPYARYDKVEFVVPTATEGDAYARFTLKYLELQQSIKIIRQCIDLMPKEEPVNVKFSGGSALRFRVPAGSVYCHIESSRGEYGYFVVSDGSEMPYRIHVRGASYPQGLYGVESKLPGTRLEDVALWLNTMDFCPPEIDR</sequence>
<dbReference type="InterPro" id="IPR029014">
    <property type="entry name" value="NiFe-Hase_large"/>
</dbReference>
<dbReference type="AlphaFoldDB" id="A0A7C5HRM8"/>